<name>A0A9P0MNW6_NEZVI</name>
<gene>
    <name evidence="4" type="ORF">NEZAVI_LOCUS7300</name>
</gene>
<dbReference type="SMART" id="SM00703">
    <property type="entry name" value="NRF"/>
    <property type="match status" value="1"/>
</dbReference>
<evidence type="ECO:0000313" key="5">
    <source>
        <dbReference type="Proteomes" id="UP001152798"/>
    </source>
</evidence>
<dbReference type="OrthoDB" id="6606440at2759"/>
<feature type="transmembrane region" description="Helical" evidence="1">
    <location>
        <begin position="427"/>
        <end position="448"/>
    </location>
</feature>
<sequence>MKPVFILLLFWIPYSTEGNENSYQAYYNEDFYSFVVGAHASQHNSVLQELFSNLMTYNSTDSCVRDLKNYQHSLNSHEKWAISLLDSSGIPATGLLSGNTISLGNYKQCLSTSPRNFSSSYCLVDLNISKKPIIYWAPHNVPIVFTLCLPGTCDNKQLERLLEPTGSVNNATVTVECQSTRPTFTFADIFVMFLFILIWIVIISTTIPKKWIRPNNKVLDEIRNSFSLRRNLSSLLRADTRSSHLASLYGLRALSQCVVVWCHVVLGGFVPKYPALNKFSYYEFLRSWEGALETEMSLTIDTFFVISGVLLTWNCLENRKKFNLLSYYTRRYLRLTPPYFAMILIISTFANKLCDGPLCSYLIDQEKDSCASYWWTNVLYINNFYPGVLHSCMPISWYLSTDWQLFFLVSPFVVIVINRWPRHLYKLITAIFLSSVISTFLVSYFYQIPTNHWMFNSFEDVNNYYQNMYAAAYMRAGPWAAGMLCGVFLHSFKNNPMELSKKVLIISWALTVLGLCLAIEFDLPFLRWKLNETGVWSALSNAIQHNLWAASICWIIFSSGTQKAGFVGIFLCWPGFQPLAKISYSAYLVHKVIISLYFGETSGYRYISATNQLPLILGTILLAYIAGLLFYLSFEAPTAHLDRIIFQKGGTGKQTSKEIGGNNSVPEMITVKRNGIQD</sequence>
<feature type="transmembrane region" description="Helical" evidence="1">
    <location>
        <begin position="184"/>
        <end position="207"/>
    </location>
</feature>
<feature type="transmembrane region" description="Helical" evidence="1">
    <location>
        <begin position="503"/>
        <end position="527"/>
    </location>
</feature>
<keyword evidence="2" id="KW-0732">Signal</keyword>
<evidence type="ECO:0000259" key="3">
    <source>
        <dbReference type="SMART" id="SM00703"/>
    </source>
</evidence>
<dbReference type="Pfam" id="PF01757">
    <property type="entry name" value="Acyl_transf_3"/>
    <property type="match status" value="1"/>
</dbReference>
<protein>
    <recommendedName>
        <fullName evidence="3">Nose resistant-to-fluoxetine protein N-terminal domain-containing protein</fullName>
    </recommendedName>
</protein>
<feature type="domain" description="Nose resistant-to-fluoxetine protein N-terminal" evidence="3">
    <location>
        <begin position="60"/>
        <end position="183"/>
    </location>
</feature>
<dbReference type="GO" id="GO:0016747">
    <property type="term" value="F:acyltransferase activity, transferring groups other than amino-acyl groups"/>
    <property type="evidence" value="ECO:0007669"/>
    <property type="project" value="InterPro"/>
</dbReference>
<evidence type="ECO:0000256" key="1">
    <source>
        <dbReference type="SAM" id="Phobius"/>
    </source>
</evidence>
<dbReference type="Pfam" id="PF20146">
    <property type="entry name" value="NRF"/>
    <property type="match status" value="1"/>
</dbReference>
<feature type="transmembrane region" description="Helical" evidence="1">
    <location>
        <begin position="403"/>
        <end position="420"/>
    </location>
</feature>
<proteinExistence type="predicted"/>
<dbReference type="Proteomes" id="UP001152798">
    <property type="component" value="Chromosome 3"/>
</dbReference>
<feature type="signal peptide" evidence="2">
    <location>
        <begin position="1"/>
        <end position="18"/>
    </location>
</feature>
<dbReference type="InterPro" id="IPR002656">
    <property type="entry name" value="Acyl_transf_3_dom"/>
</dbReference>
<feature type="transmembrane region" description="Helical" evidence="1">
    <location>
        <begin position="332"/>
        <end position="350"/>
    </location>
</feature>
<evidence type="ECO:0000256" key="2">
    <source>
        <dbReference type="SAM" id="SignalP"/>
    </source>
</evidence>
<feature type="transmembrane region" description="Helical" evidence="1">
    <location>
        <begin position="249"/>
        <end position="270"/>
    </location>
</feature>
<accession>A0A9P0MNW6</accession>
<dbReference type="InterPro" id="IPR052728">
    <property type="entry name" value="O2_lipid_transport_reg"/>
</dbReference>
<feature type="transmembrane region" description="Helical" evidence="1">
    <location>
        <begin position="613"/>
        <end position="634"/>
    </location>
</feature>
<dbReference type="InterPro" id="IPR006621">
    <property type="entry name" value="Nose-resist-to-fluoxetine_N"/>
</dbReference>
<keyword evidence="1" id="KW-0812">Transmembrane</keyword>
<dbReference type="AlphaFoldDB" id="A0A9P0MNW6"/>
<keyword evidence="1" id="KW-1133">Transmembrane helix</keyword>
<keyword evidence="5" id="KW-1185">Reference proteome</keyword>
<keyword evidence="1" id="KW-0472">Membrane</keyword>
<dbReference type="PANTHER" id="PTHR11161:SF72">
    <property type="entry name" value="FI21449P1"/>
    <property type="match status" value="1"/>
</dbReference>
<feature type="chain" id="PRO_5040264711" description="Nose resistant-to-fluoxetine protein N-terminal domain-containing protein" evidence="2">
    <location>
        <begin position="19"/>
        <end position="678"/>
    </location>
</feature>
<feature type="transmembrane region" description="Helical" evidence="1">
    <location>
        <begin position="547"/>
        <end position="576"/>
    </location>
</feature>
<feature type="transmembrane region" description="Helical" evidence="1">
    <location>
        <begin position="290"/>
        <end position="311"/>
    </location>
</feature>
<dbReference type="EMBL" id="OV725079">
    <property type="protein sequence ID" value="CAH1397481.1"/>
    <property type="molecule type" value="Genomic_DNA"/>
</dbReference>
<organism evidence="4 5">
    <name type="scientific">Nezara viridula</name>
    <name type="common">Southern green stink bug</name>
    <name type="synonym">Cimex viridulus</name>
    <dbReference type="NCBI Taxonomy" id="85310"/>
    <lineage>
        <taxon>Eukaryota</taxon>
        <taxon>Metazoa</taxon>
        <taxon>Ecdysozoa</taxon>
        <taxon>Arthropoda</taxon>
        <taxon>Hexapoda</taxon>
        <taxon>Insecta</taxon>
        <taxon>Pterygota</taxon>
        <taxon>Neoptera</taxon>
        <taxon>Paraneoptera</taxon>
        <taxon>Hemiptera</taxon>
        <taxon>Heteroptera</taxon>
        <taxon>Panheteroptera</taxon>
        <taxon>Pentatomomorpha</taxon>
        <taxon>Pentatomoidea</taxon>
        <taxon>Pentatomidae</taxon>
        <taxon>Pentatominae</taxon>
        <taxon>Nezara</taxon>
    </lineage>
</organism>
<evidence type="ECO:0000313" key="4">
    <source>
        <dbReference type="EMBL" id="CAH1397481.1"/>
    </source>
</evidence>
<dbReference type="PANTHER" id="PTHR11161">
    <property type="entry name" value="O-ACYLTRANSFERASE"/>
    <property type="match status" value="1"/>
</dbReference>
<reference evidence="4" key="1">
    <citation type="submission" date="2022-01" db="EMBL/GenBank/DDBJ databases">
        <authorList>
            <person name="King R."/>
        </authorList>
    </citation>
    <scope>NUCLEOTIDE SEQUENCE</scope>
</reference>
<feature type="transmembrane region" description="Helical" evidence="1">
    <location>
        <begin position="468"/>
        <end position="491"/>
    </location>
</feature>